<organism evidence="1">
    <name type="scientific">Enterobacter cloacae</name>
    <dbReference type="NCBI Taxonomy" id="550"/>
    <lineage>
        <taxon>Bacteria</taxon>
        <taxon>Pseudomonadati</taxon>
        <taxon>Pseudomonadota</taxon>
        <taxon>Gammaproteobacteria</taxon>
        <taxon>Enterobacterales</taxon>
        <taxon>Enterobacteriaceae</taxon>
        <taxon>Enterobacter</taxon>
        <taxon>Enterobacter cloacae complex</taxon>
    </lineage>
</organism>
<dbReference type="RefSeq" id="WP_058999144.1">
    <property type="nucleotide sequence ID" value="NZ_KU302805.1"/>
</dbReference>
<sequence>MTELETHLLNALKRMEQQFSEQLKASEKAQAALQSMFERTVEDNATLLKQVSFLDNRVTVLSEQLKQFGNLYRQNRR</sequence>
<dbReference type="EMBL" id="KU302805">
    <property type="protein sequence ID" value="AMP35562.1"/>
    <property type="molecule type" value="Genomic_DNA"/>
</dbReference>
<dbReference type="AlphaFoldDB" id="A0A142BR54"/>
<evidence type="ECO:0000313" key="1">
    <source>
        <dbReference type="EMBL" id="AMP35562.1"/>
    </source>
</evidence>
<geneLocation type="plasmid" evidence="1">
    <name>pSZECL_c</name>
</geneLocation>
<proteinExistence type="predicted"/>
<reference evidence="1" key="1">
    <citation type="journal article" date="2016" name="Antimicrob. Agents Chemother.">
        <title>Genomic characterization of Enterobacter cloacae isolates from China that co-produce KPC-3 and NDM-1 carbapenemases.</title>
        <authorList>
            <person name="Du H."/>
            <person name="Chen L."/>
            <person name="Chavda K.D."/>
            <person name="Pandey R."/>
            <person name="Zhang H."/>
            <person name="Xie X."/>
            <person name="Tang Y.W."/>
            <person name="Kreiswirth B.N."/>
        </authorList>
    </citation>
    <scope>NUCLEOTIDE SEQUENCE</scope>
    <source>
        <strain evidence="1">SZECL1</strain>
        <plasmid evidence="1">pSZECL_c</plasmid>
    </source>
</reference>
<name>A0A142BR54_ENTCL</name>
<protein>
    <recommendedName>
        <fullName evidence="2">Mobilization protein</fullName>
    </recommendedName>
</protein>
<accession>A0A142BR54</accession>
<dbReference type="InterPro" id="IPR006983">
    <property type="entry name" value="MbeD_MobD"/>
</dbReference>
<dbReference type="Pfam" id="PF04899">
    <property type="entry name" value="MbeD_MobD"/>
    <property type="match status" value="1"/>
</dbReference>
<keyword evidence="1" id="KW-0614">Plasmid</keyword>
<evidence type="ECO:0008006" key="2">
    <source>
        <dbReference type="Google" id="ProtNLM"/>
    </source>
</evidence>